<accession>A0A161WN89</accession>
<comment type="caution">
    <text evidence="4">The sequence shown here is derived from an EMBL/GenBank/DDBJ whole genome shotgun (WGS) entry which is preliminary data.</text>
</comment>
<feature type="transmembrane region" description="Helical" evidence="2">
    <location>
        <begin position="46"/>
        <end position="69"/>
    </location>
</feature>
<dbReference type="Pfam" id="PF19590">
    <property type="entry name" value="TrbL_3"/>
    <property type="match status" value="1"/>
</dbReference>
<evidence type="ECO:0008006" key="6">
    <source>
        <dbReference type="Google" id="ProtNLM"/>
    </source>
</evidence>
<sequence length="455" mass="47255">MVKAMDGFFANLVASALNPLLRLLSTTLLATPDPVTLPHVGQLWSSSWQLTVTVYGLLVMAAGIVLMSYQTLQSRWSVREIVPRIVLGMLAAALSFPLATEAVRAANAVSAALAGDGADPGSAGQALQQLVTAGPGSGIFVLLLSAALIVLVLLLFVGYVVRVAITIVLIVAAPLALMCHGLPVTEPIARWWWRAIGACLAIQVVQSLTLITAARVFLTPGGWSFFGPNTGGLVTLIVSIAMVAILVKTPFWLLSALRIGGGHSMVGGMVRGFIAYKTFGLLRQGARAVARQPPYPETQDAPVEAEPRAAERDAGCRRPVLAGENDCRRSAAVAVAGAHPGQTRACGPGGETAAARAGFTALTAYRSAAAAGPVQAGPAAVSRSAPPARPDGLVLRQSHHTPAPPGRPDAPAPDAHDTGHYHGWLGHRSTRAETGWHGPPADTAVPAARTQTHGW</sequence>
<feature type="region of interest" description="Disordered" evidence="1">
    <location>
        <begin position="291"/>
        <end position="314"/>
    </location>
</feature>
<dbReference type="Proteomes" id="UP000076512">
    <property type="component" value="Unassembled WGS sequence"/>
</dbReference>
<reference evidence="4 5" key="1">
    <citation type="submission" date="2016-04" db="EMBL/GenBank/DDBJ databases">
        <authorList>
            <person name="Evans L.H."/>
            <person name="Alamgir A."/>
            <person name="Owens N."/>
            <person name="Weber N.D."/>
            <person name="Virtaneva K."/>
            <person name="Barbian K."/>
            <person name="Babar A."/>
            <person name="Rosenke K."/>
        </authorList>
    </citation>
    <scope>NUCLEOTIDE SEQUENCE [LARGE SCALE GENOMIC DNA]</scope>
    <source>
        <strain evidence="4 5">IFM 0406</strain>
    </source>
</reference>
<name>A0A161WN89_9NOCA</name>
<feature type="transmembrane region" description="Helical" evidence="2">
    <location>
        <begin position="163"/>
        <end position="185"/>
    </location>
</feature>
<feature type="compositionally biased region" description="Pro residues" evidence="1">
    <location>
        <begin position="402"/>
        <end position="411"/>
    </location>
</feature>
<feature type="transmembrane region" description="Helical" evidence="2">
    <location>
        <begin position="191"/>
        <end position="218"/>
    </location>
</feature>
<dbReference type="EMBL" id="LWGR01000017">
    <property type="protein sequence ID" value="KZM69753.1"/>
    <property type="molecule type" value="Genomic_DNA"/>
</dbReference>
<dbReference type="RefSeq" id="WP_067578688.1">
    <property type="nucleotide sequence ID" value="NZ_JABMCZ010000002.1"/>
</dbReference>
<organism evidence="4 5">
    <name type="scientific">Nocardia terpenica</name>
    <dbReference type="NCBI Taxonomy" id="455432"/>
    <lineage>
        <taxon>Bacteria</taxon>
        <taxon>Bacillati</taxon>
        <taxon>Actinomycetota</taxon>
        <taxon>Actinomycetes</taxon>
        <taxon>Mycobacteriales</taxon>
        <taxon>Nocardiaceae</taxon>
        <taxon>Nocardia</taxon>
    </lineage>
</organism>
<evidence type="ECO:0000256" key="2">
    <source>
        <dbReference type="SAM" id="Phobius"/>
    </source>
</evidence>
<evidence type="ECO:0000313" key="4">
    <source>
        <dbReference type="EMBL" id="KZM74585.1"/>
    </source>
</evidence>
<feature type="transmembrane region" description="Helical" evidence="2">
    <location>
        <begin position="230"/>
        <end position="247"/>
    </location>
</feature>
<dbReference type="STRING" id="455432.AWN90_06930"/>
<gene>
    <name evidence="3" type="ORF">AWN90_06930</name>
    <name evidence="4" type="ORF">AWN90_21110</name>
</gene>
<dbReference type="InterPro" id="IPR045782">
    <property type="entry name" value="TrbL_3"/>
</dbReference>
<proteinExistence type="predicted"/>
<evidence type="ECO:0000313" key="5">
    <source>
        <dbReference type="Proteomes" id="UP000076512"/>
    </source>
</evidence>
<evidence type="ECO:0000313" key="3">
    <source>
        <dbReference type="EMBL" id="KZM69753.1"/>
    </source>
</evidence>
<dbReference type="AlphaFoldDB" id="A0A161WN89"/>
<keyword evidence="2" id="KW-1133">Transmembrane helix</keyword>
<keyword evidence="5" id="KW-1185">Reference proteome</keyword>
<dbReference type="EMBL" id="LWGR01000004">
    <property type="protein sequence ID" value="KZM74585.1"/>
    <property type="molecule type" value="Genomic_DNA"/>
</dbReference>
<feature type="compositionally biased region" description="Basic and acidic residues" evidence="1">
    <location>
        <begin position="305"/>
        <end position="314"/>
    </location>
</feature>
<feature type="region of interest" description="Disordered" evidence="1">
    <location>
        <begin position="378"/>
        <end position="455"/>
    </location>
</feature>
<keyword evidence="2" id="KW-0812">Transmembrane</keyword>
<keyword evidence="2" id="KW-0472">Membrane</keyword>
<protein>
    <recommendedName>
        <fullName evidence="6">Type IV secretion system protein</fullName>
    </recommendedName>
</protein>
<evidence type="ECO:0000256" key="1">
    <source>
        <dbReference type="SAM" id="MobiDB-lite"/>
    </source>
</evidence>
<feature type="transmembrane region" description="Helical" evidence="2">
    <location>
        <begin position="137"/>
        <end position="156"/>
    </location>
</feature>